<gene>
    <name evidence="2" type="ORF">F3Y22_tig00111877pilonHSYRG00338</name>
</gene>
<proteinExistence type="predicted"/>
<keyword evidence="3" id="KW-1185">Reference proteome</keyword>
<dbReference type="Pfam" id="PF13456">
    <property type="entry name" value="RVT_3"/>
    <property type="match status" value="1"/>
</dbReference>
<dbReference type="Proteomes" id="UP000436088">
    <property type="component" value="Unassembled WGS sequence"/>
</dbReference>
<accession>A0A6A2X9P5</accession>
<dbReference type="Gene3D" id="3.30.420.10">
    <property type="entry name" value="Ribonuclease H-like superfamily/Ribonuclease H"/>
    <property type="match status" value="1"/>
</dbReference>
<dbReference type="CDD" id="cd06222">
    <property type="entry name" value="RNase_H_like"/>
    <property type="match status" value="1"/>
</dbReference>
<dbReference type="InterPro" id="IPR053151">
    <property type="entry name" value="RNase_H-like"/>
</dbReference>
<dbReference type="InterPro" id="IPR002156">
    <property type="entry name" value="RNaseH_domain"/>
</dbReference>
<dbReference type="PANTHER" id="PTHR47723">
    <property type="entry name" value="OS05G0353850 PROTEIN"/>
    <property type="match status" value="1"/>
</dbReference>
<organism evidence="2 3">
    <name type="scientific">Hibiscus syriacus</name>
    <name type="common">Rose of Sharon</name>
    <dbReference type="NCBI Taxonomy" id="106335"/>
    <lineage>
        <taxon>Eukaryota</taxon>
        <taxon>Viridiplantae</taxon>
        <taxon>Streptophyta</taxon>
        <taxon>Embryophyta</taxon>
        <taxon>Tracheophyta</taxon>
        <taxon>Spermatophyta</taxon>
        <taxon>Magnoliopsida</taxon>
        <taxon>eudicotyledons</taxon>
        <taxon>Gunneridae</taxon>
        <taxon>Pentapetalae</taxon>
        <taxon>rosids</taxon>
        <taxon>malvids</taxon>
        <taxon>Malvales</taxon>
        <taxon>Malvaceae</taxon>
        <taxon>Malvoideae</taxon>
        <taxon>Hibiscus</taxon>
    </lineage>
</organism>
<dbReference type="GO" id="GO:0004523">
    <property type="term" value="F:RNA-DNA hybrid ribonuclease activity"/>
    <property type="evidence" value="ECO:0007669"/>
    <property type="project" value="InterPro"/>
</dbReference>
<dbReference type="AlphaFoldDB" id="A0A6A2X9P5"/>
<dbReference type="InterPro" id="IPR036397">
    <property type="entry name" value="RNaseH_sf"/>
</dbReference>
<dbReference type="GO" id="GO:0003676">
    <property type="term" value="F:nucleic acid binding"/>
    <property type="evidence" value="ECO:0007669"/>
    <property type="project" value="InterPro"/>
</dbReference>
<comment type="caution">
    <text evidence="2">The sequence shown here is derived from an EMBL/GenBank/DDBJ whole genome shotgun (WGS) entry which is preliminary data.</text>
</comment>
<evidence type="ECO:0000259" key="1">
    <source>
        <dbReference type="Pfam" id="PF13456"/>
    </source>
</evidence>
<dbReference type="EMBL" id="VEPZ02001457">
    <property type="protein sequence ID" value="KAE8672002.1"/>
    <property type="molecule type" value="Genomic_DNA"/>
</dbReference>
<dbReference type="InterPro" id="IPR044730">
    <property type="entry name" value="RNase_H-like_dom_plant"/>
</dbReference>
<feature type="domain" description="RNase H type-1" evidence="1">
    <location>
        <begin position="5"/>
        <end position="105"/>
    </location>
</feature>
<sequence length="172" mass="18799">MIQHADGAVGGQMKMAAAAGVLRDDQGRWISGFARSLGICLALSAELWAIHDSLSLAWNLGFRRIEMETDCAMAVKILKNNSRLERNGAITLLIYKLLKRDWEVKSSPNFKARFQASSVAMNIIAGNNLSACAPMAAKRTNKTTKKDEERGVDELLTSAKKGTAEGGWENML</sequence>
<protein>
    <recommendedName>
        <fullName evidence="1">RNase H type-1 domain-containing protein</fullName>
    </recommendedName>
</protein>
<dbReference type="PANTHER" id="PTHR47723:SF13">
    <property type="entry name" value="PUTATIVE-RELATED"/>
    <property type="match status" value="1"/>
</dbReference>
<evidence type="ECO:0000313" key="2">
    <source>
        <dbReference type="EMBL" id="KAE8672002.1"/>
    </source>
</evidence>
<dbReference type="InterPro" id="IPR012337">
    <property type="entry name" value="RNaseH-like_sf"/>
</dbReference>
<dbReference type="SUPFAM" id="SSF53098">
    <property type="entry name" value="Ribonuclease H-like"/>
    <property type="match status" value="1"/>
</dbReference>
<reference evidence="2" key="1">
    <citation type="submission" date="2019-09" db="EMBL/GenBank/DDBJ databases">
        <title>Draft genome information of white flower Hibiscus syriacus.</title>
        <authorList>
            <person name="Kim Y.-M."/>
        </authorList>
    </citation>
    <scope>NUCLEOTIDE SEQUENCE [LARGE SCALE GENOMIC DNA]</scope>
    <source>
        <strain evidence="2">YM2019G1</strain>
    </source>
</reference>
<name>A0A6A2X9P5_HIBSY</name>
<evidence type="ECO:0000313" key="3">
    <source>
        <dbReference type="Proteomes" id="UP000436088"/>
    </source>
</evidence>